<evidence type="ECO:0000313" key="1">
    <source>
        <dbReference type="Ensembl" id="ENSSFOP00015036929.2"/>
    </source>
</evidence>
<reference evidence="1 2" key="1">
    <citation type="submission" date="2019-04" db="EMBL/GenBank/DDBJ databases">
        <authorList>
            <consortium name="Wellcome Sanger Institute Data Sharing"/>
        </authorList>
    </citation>
    <scope>NUCLEOTIDE SEQUENCE [LARGE SCALE GENOMIC DNA]</scope>
</reference>
<reference evidence="1" key="2">
    <citation type="submission" date="2025-08" db="UniProtKB">
        <authorList>
            <consortium name="Ensembl"/>
        </authorList>
    </citation>
    <scope>IDENTIFICATION</scope>
</reference>
<accession>A0A8C9SC43</accession>
<name>A0A8C9SC43_SCLFO</name>
<proteinExistence type="predicted"/>
<sequence length="147" mass="15594">DTCPAGDVGRAPGRRVAAAAAALGEYACGREGLRTEASLVCESGAGAECCGMDPLQGLCVCVCVCERERERDLEKIQGLFTRPPVQWWTVLLGGARQTRLTQDRVTTSCESTASSGFAFACANGVNSAPHRRCCRSAALVSRRHPHP</sequence>
<protein>
    <submittedName>
        <fullName evidence="1">Uncharacterized protein</fullName>
    </submittedName>
</protein>
<keyword evidence="2" id="KW-1185">Reference proteome</keyword>
<dbReference type="Proteomes" id="UP000694397">
    <property type="component" value="Chromosome 15"/>
</dbReference>
<organism evidence="1 2">
    <name type="scientific">Scleropages formosus</name>
    <name type="common">Asian bonytongue</name>
    <name type="synonym">Osteoglossum formosum</name>
    <dbReference type="NCBI Taxonomy" id="113540"/>
    <lineage>
        <taxon>Eukaryota</taxon>
        <taxon>Metazoa</taxon>
        <taxon>Chordata</taxon>
        <taxon>Craniata</taxon>
        <taxon>Vertebrata</taxon>
        <taxon>Euteleostomi</taxon>
        <taxon>Actinopterygii</taxon>
        <taxon>Neopterygii</taxon>
        <taxon>Teleostei</taxon>
        <taxon>Osteoglossocephala</taxon>
        <taxon>Osteoglossomorpha</taxon>
        <taxon>Osteoglossiformes</taxon>
        <taxon>Osteoglossidae</taxon>
        <taxon>Scleropages</taxon>
    </lineage>
</organism>
<dbReference type="Ensembl" id="ENSSFOT00015037331.2">
    <property type="protein sequence ID" value="ENSSFOP00015036929.2"/>
    <property type="gene ID" value="ENSSFOG00015023496.2"/>
</dbReference>
<reference evidence="1" key="3">
    <citation type="submission" date="2025-09" db="UniProtKB">
        <authorList>
            <consortium name="Ensembl"/>
        </authorList>
    </citation>
    <scope>IDENTIFICATION</scope>
</reference>
<evidence type="ECO:0000313" key="2">
    <source>
        <dbReference type="Proteomes" id="UP000694397"/>
    </source>
</evidence>
<dbReference type="AlphaFoldDB" id="A0A8C9SC43"/>